<dbReference type="VEuPathDB" id="VectorBase:GPPI033858"/>
<evidence type="ECO:0000313" key="3">
    <source>
        <dbReference type="Proteomes" id="UP000092460"/>
    </source>
</evidence>
<dbReference type="GO" id="GO:0042776">
    <property type="term" value="P:proton motive force-driven mitochondrial ATP synthesis"/>
    <property type="evidence" value="ECO:0007669"/>
    <property type="project" value="TreeGrafter"/>
</dbReference>
<proteinExistence type="inferred from homology"/>
<dbReference type="GO" id="GO:0045259">
    <property type="term" value="C:proton-transporting ATP synthase complex"/>
    <property type="evidence" value="ECO:0007669"/>
    <property type="project" value="InterPro"/>
</dbReference>
<dbReference type="CDD" id="cd12153">
    <property type="entry name" value="F1-ATPase_epsilon"/>
    <property type="match status" value="1"/>
</dbReference>
<dbReference type="Gene3D" id="1.10.1620.20">
    <property type="entry name" value="ATP synthase, F1 complex, epsilon subunit superfamily, mitochondrial"/>
    <property type="match status" value="1"/>
</dbReference>
<evidence type="ECO:0008006" key="4">
    <source>
        <dbReference type="Google" id="ProtNLM"/>
    </source>
</evidence>
<sequence length="89" mass="10001">MSNAWRAAGLTYIQYSNICARVVRQALKSDLRVDAAKRNESHVKFTPWLNGKPARKYKDENTDATCSKLDKQTLMAQSRNAVCTAIHSS</sequence>
<evidence type="ECO:0000256" key="1">
    <source>
        <dbReference type="ARBA" id="ARBA00009502"/>
    </source>
</evidence>
<dbReference type="EnsemblMetazoa" id="GPPI033858-RA">
    <property type="protein sequence ID" value="GPPI033858-PA"/>
    <property type="gene ID" value="GPPI033858"/>
</dbReference>
<accession>A0A1B0BLH8</accession>
<keyword evidence="3" id="KW-1185">Reference proteome</keyword>
<reference evidence="2" key="2">
    <citation type="submission" date="2020-05" db="UniProtKB">
        <authorList>
            <consortium name="EnsemblMetazoa"/>
        </authorList>
    </citation>
    <scope>IDENTIFICATION</scope>
    <source>
        <strain evidence="2">IAEA</strain>
    </source>
</reference>
<dbReference type="GO" id="GO:0005743">
    <property type="term" value="C:mitochondrial inner membrane"/>
    <property type="evidence" value="ECO:0007669"/>
    <property type="project" value="InterPro"/>
</dbReference>
<organism evidence="2 3">
    <name type="scientific">Glossina palpalis gambiensis</name>
    <dbReference type="NCBI Taxonomy" id="67801"/>
    <lineage>
        <taxon>Eukaryota</taxon>
        <taxon>Metazoa</taxon>
        <taxon>Ecdysozoa</taxon>
        <taxon>Arthropoda</taxon>
        <taxon>Hexapoda</taxon>
        <taxon>Insecta</taxon>
        <taxon>Pterygota</taxon>
        <taxon>Neoptera</taxon>
        <taxon>Endopterygota</taxon>
        <taxon>Diptera</taxon>
        <taxon>Brachycera</taxon>
        <taxon>Muscomorpha</taxon>
        <taxon>Hippoboscoidea</taxon>
        <taxon>Glossinidae</taxon>
        <taxon>Glossina</taxon>
    </lineage>
</organism>
<dbReference type="Pfam" id="PF04627">
    <property type="entry name" value="ATP-synt_Eps"/>
    <property type="match status" value="1"/>
</dbReference>
<reference evidence="3" key="1">
    <citation type="submission" date="2015-01" db="EMBL/GenBank/DDBJ databases">
        <authorList>
            <person name="Aksoy S."/>
            <person name="Warren W."/>
            <person name="Wilson R.K."/>
        </authorList>
    </citation>
    <scope>NUCLEOTIDE SEQUENCE [LARGE SCALE GENOMIC DNA]</scope>
    <source>
        <strain evidence="3">IAEA</strain>
    </source>
</reference>
<dbReference type="Proteomes" id="UP000092460">
    <property type="component" value="Unassembled WGS sequence"/>
</dbReference>
<comment type="similarity">
    <text evidence="1">Belongs to the eukaryotic ATPase epsilon family.</text>
</comment>
<protein>
    <recommendedName>
        <fullName evidence="4">ATP synthase subunit epsilon, mitochondrial</fullName>
    </recommendedName>
</protein>
<dbReference type="EMBL" id="JXJN01016357">
    <property type="status" value="NOT_ANNOTATED_CDS"/>
    <property type="molecule type" value="Genomic_DNA"/>
</dbReference>
<dbReference type="PANTHER" id="PTHR12448:SF0">
    <property type="entry name" value="ATP SYNTHASE SUBUNIT EPSILON, MITOCHONDRIAL"/>
    <property type="match status" value="1"/>
</dbReference>
<dbReference type="FunFam" id="1.10.1620.20:FF:000005">
    <property type="entry name" value="Uncharacterized protein, isoform A"/>
    <property type="match status" value="1"/>
</dbReference>
<dbReference type="PANTHER" id="PTHR12448">
    <property type="entry name" value="ATP SYNTHASE EPSILON CHAIN, MITOCHONDRIAL"/>
    <property type="match status" value="1"/>
</dbReference>
<evidence type="ECO:0000313" key="2">
    <source>
        <dbReference type="EnsemblMetazoa" id="GPPI033858-PA"/>
    </source>
</evidence>
<dbReference type="InterPro" id="IPR036742">
    <property type="entry name" value="ATP_synth_F1_esu_sf_mt"/>
</dbReference>
<name>A0A1B0BLH8_9MUSC</name>
<dbReference type="SUPFAM" id="SSF48690">
    <property type="entry name" value="Epsilon subunit of mitochondrial F1F0-ATP synthase"/>
    <property type="match status" value="1"/>
</dbReference>
<dbReference type="GO" id="GO:0046933">
    <property type="term" value="F:proton-transporting ATP synthase activity, rotational mechanism"/>
    <property type="evidence" value="ECO:0007669"/>
    <property type="project" value="InterPro"/>
</dbReference>
<dbReference type="InterPro" id="IPR006721">
    <property type="entry name" value="ATP_synth_F1_esu_mt"/>
</dbReference>
<dbReference type="AlphaFoldDB" id="A0A1B0BLH8"/>
<dbReference type="STRING" id="67801.A0A1B0BLH8"/>